<organism evidence="7 8">
    <name type="scientific">Humibacter ginsenosidimutans</name>
    <dbReference type="NCBI Taxonomy" id="2599293"/>
    <lineage>
        <taxon>Bacteria</taxon>
        <taxon>Bacillati</taxon>
        <taxon>Actinomycetota</taxon>
        <taxon>Actinomycetes</taxon>
        <taxon>Micrococcales</taxon>
        <taxon>Microbacteriaceae</taxon>
        <taxon>Humibacter</taxon>
    </lineage>
</organism>
<dbReference type="AlphaFoldDB" id="A0A5B8M8Y6"/>
<dbReference type="InterPro" id="IPR015590">
    <property type="entry name" value="Aldehyde_DH_dom"/>
</dbReference>
<keyword evidence="8" id="KW-1185">Reference proteome</keyword>
<evidence type="ECO:0000256" key="2">
    <source>
        <dbReference type="ARBA" id="ARBA00023002"/>
    </source>
</evidence>
<evidence type="ECO:0000259" key="6">
    <source>
        <dbReference type="Pfam" id="PF00171"/>
    </source>
</evidence>
<keyword evidence="2 5" id="KW-0560">Oxidoreductase</keyword>
<reference evidence="7 8" key="1">
    <citation type="submission" date="2019-07" db="EMBL/GenBank/DDBJ databases">
        <title>Full genome sequence of Humibacter sp. WJ7-1.</title>
        <authorList>
            <person name="Im W.-T."/>
        </authorList>
    </citation>
    <scope>NUCLEOTIDE SEQUENCE [LARGE SCALE GENOMIC DNA]</scope>
    <source>
        <strain evidence="7 8">WJ7-1</strain>
    </source>
</reference>
<proteinExistence type="inferred from homology"/>
<evidence type="ECO:0000256" key="4">
    <source>
        <dbReference type="PROSITE-ProRule" id="PRU10007"/>
    </source>
</evidence>
<dbReference type="CDD" id="cd07104">
    <property type="entry name" value="ALDH_BenzADH-like"/>
    <property type="match status" value="1"/>
</dbReference>
<dbReference type="KEGG" id="huw:FPZ11_16165"/>
<dbReference type="Pfam" id="PF00171">
    <property type="entry name" value="Aldedh"/>
    <property type="match status" value="1"/>
</dbReference>
<evidence type="ECO:0000256" key="1">
    <source>
        <dbReference type="ARBA" id="ARBA00009986"/>
    </source>
</evidence>
<evidence type="ECO:0000256" key="3">
    <source>
        <dbReference type="ARBA" id="ARBA00023027"/>
    </source>
</evidence>
<comment type="similarity">
    <text evidence="1 5">Belongs to the aldehyde dehydrogenase family.</text>
</comment>
<evidence type="ECO:0000313" key="7">
    <source>
        <dbReference type="EMBL" id="QDZ16092.1"/>
    </source>
</evidence>
<dbReference type="PANTHER" id="PTHR42986">
    <property type="entry name" value="BENZALDEHYDE DEHYDROGENASE YFMT"/>
    <property type="match status" value="1"/>
</dbReference>
<protein>
    <submittedName>
        <fullName evidence="7">Aldehyde dehydrogenase family protein</fullName>
    </submittedName>
</protein>
<dbReference type="InterPro" id="IPR016162">
    <property type="entry name" value="Ald_DH_N"/>
</dbReference>
<dbReference type="GO" id="GO:0016620">
    <property type="term" value="F:oxidoreductase activity, acting on the aldehyde or oxo group of donors, NAD or NADP as acceptor"/>
    <property type="evidence" value="ECO:0007669"/>
    <property type="project" value="InterPro"/>
</dbReference>
<evidence type="ECO:0000313" key="8">
    <source>
        <dbReference type="Proteomes" id="UP000320216"/>
    </source>
</evidence>
<feature type="active site" evidence="4">
    <location>
        <position position="268"/>
    </location>
</feature>
<gene>
    <name evidence="7" type="ORF">FPZ11_16165</name>
</gene>
<dbReference type="FunFam" id="3.40.605.10:FF:000007">
    <property type="entry name" value="NAD/NADP-dependent betaine aldehyde dehydrogenase"/>
    <property type="match status" value="1"/>
</dbReference>
<dbReference type="Gene3D" id="3.40.605.10">
    <property type="entry name" value="Aldehyde Dehydrogenase, Chain A, domain 1"/>
    <property type="match status" value="1"/>
</dbReference>
<dbReference type="InterPro" id="IPR016163">
    <property type="entry name" value="Ald_DH_C"/>
</dbReference>
<dbReference type="InterPro" id="IPR029510">
    <property type="entry name" value="Ald_DH_CS_GLU"/>
</dbReference>
<dbReference type="RefSeq" id="WP_146322096.1">
    <property type="nucleotide sequence ID" value="NZ_CP042305.1"/>
</dbReference>
<dbReference type="OrthoDB" id="6882680at2"/>
<dbReference type="PROSITE" id="PS00687">
    <property type="entry name" value="ALDEHYDE_DEHYDR_GLU"/>
    <property type="match status" value="1"/>
</dbReference>
<dbReference type="PANTHER" id="PTHR42986:SF1">
    <property type="entry name" value="BENZALDEHYDE DEHYDROGENASE YFMT"/>
    <property type="match status" value="1"/>
</dbReference>
<dbReference type="SUPFAM" id="SSF53720">
    <property type="entry name" value="ALDH-like"/>
    <property type="match status" value="1"/>
</dbReference>
<evidence type="ECO:0000256" key="5">
    <source>
        <dbReference type="RuleBase" id="RU003345"/>
    </source>
</evidence>
<dbReference type="Proteomes" id="UP000320216">
    <property type="component" value="Chromosome"/>
</dbReference>
<dbReference type="EMBL" id="CP042305">
    <property type="protein sequence ID" value="QDZ16092.1"/>
    <property type="molecule type" value="Genomic_DNA"/>
</dbReference>
<keyword evidence="3" id="KW-0520">NAD</keyword>
<sequence length="501" mass="53287">MTNEWKANAMDSRTSARQLKEYVGASDIYINGSFRPAARQMDVLEKATGITLGSVGLGGSDDLDSAVEAAEDAQKEWAAHPYSTRAEFMHEVASRLADHTDELVELIMRETGSIRGKAEYEVAASLDELRAAASLATHPLGEVLASQDPARLSLSVREPVGVIGLITPWNFPLVLAMRVIAPAIALGNSVILKPSPETPLSGGLFIAALFHEAGAPAGVFQVLCGEQTFSEALVAHPGIKMVHFTGSTGVGSQIAATAGGLLKRVSLELGGNNAFVVLSDADPEYASMLGAWSSFHYQGQTCISAGRHLVHSSLIDAYTEAIARRAREIQVGDPVDGTNGLGPMINERQAARADDLLARSIALGAQVVTGGRRDGLFFQPTVLSGVTREMPIWTEEVFAPIVPIMAFEDDAEAVGLVNESHYGLVNAVVTEDEAKGRRFARASRSGMVHINDATPIDEAVAPFGGISASGYGGRSGGLANIEEFTERKWISVRQGRTEYPY</sequence>
<name>A0A5B8M8Y6_9MICO</name>
<dbReference type="InterPro" id="IPR016161">
    <property type="entry name" value="Ald_DH/histidinol_DH"/>
</dbReference>
<dbReference type="Gene3D" id="3.40.309.10">
    <property type="entry name" value="Aldehyde Dehydrogenase, Chain A, domain 2"/>
    <property type="match status" value="1"/>
</dbReference>
<accession>A0A5B8M8Y6</accession>
<feature type="domain" description="Aldehyde dehydrogenase" evidence="6">
    <location>
        <begin position="38"/>
        <end position="490"/>
    </location>
</feature>